<reference evidence="7 8" key="1">
    <citation type="submission" date="2017-10" db="EMBL/GenBank/DDBJ databases">
        <title>Sequencing the genomes of 1000 actinobacteria strains.</title>
        <authorList>
            <person name="Klenk H.-P."/>
        </authorList>
    </citation>
    <scope>NUCLEOTIDE SEQUENCE [LARGE SCALE GENOMIC DNA]</scope>
    <source>
        <strain evidence="7 8">DSM 21863</strain>
    </source>
</reference>
<dbReference type="GO" id="GO:0055085">
    <property type="term" value="P:transmembrane transport"/>
    <property type="evidence" value="ECO:0007669"/>
    <property type="project" value="InterPro"/>
</dbReference>
<feature type="transmembrane region" description="Helical" evidence="5">
    <location>
        <begin position="9"/>
        <end position="29"/>
    </location>
</feature>
<dbReference type="PANTHER" id="PTHR43376">
    <property type="entry name" value="OLIGOPEPTIDE TRANSPORT SYSTEM PERMEASE PROTEIN"/>
    <property type="match status" value="1"/>
</dbReference>
<evidence type="ECO:0000256" key="3">
    <source>
        <dbReference type="ARBA" id="ARBA00022989"/>
    </source>
</evidence>
<evidence type="ECO:0000256" key="5">
    <source>
        <dbReference type="RuleBase" id="RU363032"/>
    </source>
</evidence>
<proteinExistence type="inferred from homology"/>
<dbReference type="PROSITE" id="PS50928">
    <property type="entry name" value="ABC_TM1"/>
    <property type="match status" value="1"/>
</dbReference>
<dbReference type="InterPro" id="IPR000515">
    <property type="entry name" value="MetI-like"/>
</dbReference>
<organism evidence="7 8">
    <name type="scientific">Isoptericola jiangsuensis</name>
    <dbReference type="NCBI Taxonomy" id="548579"/>
    <lineage>
        <taxon>Bacteria</taxon>
        <taxon>Bacillati</taxon>
        <taxon>Actinomycetota</taxon>
        <taxon>Actinomycetes</taxon>
        <taxon>Micrococcales</taxon>
        <taxon>Promicromonosporaceae</taxon>
        <taxon>Isoptericola</taxon>
    </lineage>
</organism>
<evidence type="ECO:0000256" key="2">
    <source>
        <dbReference type="ARBA" id="ARBA00022692"/>
    </source>
</evidence>
<comment type="caution">
    <text evidence="7">The sequence shown here is derived from an EMBL/GenBank/DDBJ whole genome shotgun (WGS) entry which is preliminary data.</text>
</comment>
<feature type="domain" description="ABC transmembrane type-1" evidence="6">
    <location>
        <begin position="102"/>
        <end position="314"/>
    </location>
</feature>
<feature type="transmembrane region" description="Helical" evidence="5">
    <location>
        <begin position="295"/>
        <end position="318"/>
    </location>
</feature>
<evidence type="ECO:0000313" key="7">
    <source>
        <dbReference type="EMBL" id="PFG43937.1"/>
    </source>
</evidence>
<dbReference type="OrthoDB" id="9778910at2"/>
<protein>
    <submittedName>
        <fullName evidence="7">Peptide/nickel transport system permease protein</fullName>
    </submittedName>
</protein>
<evidence type="ECO:0000256" key="4">
    <source>
        <dbReference type="ARBA" id="ARBA00023136"/>
    </source>
</evidence>
<evidence type="ECO:0000256" key="1">
    <source>
        <dbReference type="ARBA" id="ARBA00004141"/>
    </source>
</evidence>
<keyword evidence="3 5" id="KW-1133">Transmembrane helix</keyword>
<sequence>MTFVLRKLGFYAVALWAALTLNFLIPRLMPGNPVDQLVSKLAQKGQVTPATREAIELLLGANTSAPLWEQYVDYLRQLAQGDLGVSVTYFPAPVTQVIGQTLPWTIGLIGISTVISFVLGVGLGTLAGWKRGSWLDNLVPVTTMFQSVPYFWLALILLYLLGSVWMVFPLNGGYDVYTTQIGWNLPFVGSVIYYGTLPAITIVISSVGGWMVGMRNMMVSTLSEDYILTAEAKGIAPGRIMRTYAARNAILPSVSGFAISLGFVVAGSLVTEAVFSYPGVGSALLSAVNSNDYALMQGIFLVITISVLGANLLVDLLYSVIDPRTRARS</sequence>
<accession>A0A2A9EXQ6</accession>
<evidence type="ECO:0000313" key="8">
    <source>
        <dbReference type="Proteomes" id="UP000224130"/>
    </source>
</evidence>
<dbReference type="SUPFAM" id="SSF161098">
    <property type="entry name" value="MetI-like"/>
    <property type="match status" value="1"/>
</dbReference>
<gene>
    <name evidence="7" type="ORF">ATJ88_2653</name>
</gene>
<dbReference type="AlphaFoldDB" id="A0A2A9EXQ6"/>
<dbReference type="RefSeq" id="WP_098464225.1">
    <property type="nucleotide sequence ID" value="NZ_PDJJ01000001.1"/>
</dbReference>
<feature type="transmembrane region" description="Helical" evidence="5">
    <location>
        <begin position="191"/>
        <end position="212"/>
    </location>
</feature>
<keyword evidence="8" id="KW-1185">Reference proteome</keyword>
<name>A0A2A9EXQ6_9MICO</name>
<dbReference type="CDD" id="cd06261">
    <property type="entry name" value="TM_PBP2"/>
    <property type="match status" value="1"/>
</dbReference>
<feature type="transmembrane region" description="Helical" evidence="5">
    <location>
        <begin position="104"/>
        <end position="129"/>
    </location>
</feature>
<dbReference type="EMBL" id="PDJJ01000001">
    <property type="protein sequence ID" value="PFG43937.1"/>
    <property type="molecule type" value="Genomic_DNA"/>
</dbReference>
<dbReference type="InterPro" id="IPR035906">
    <property type="entry name" value="MetI-like_sf"/>
</dbReference>
<dbReference type="Pfam" id="PF00528">
    <property type="entry name" value="BPD_transp_1"/>
    <property type="match status" value="1"/>
</dbReference>
<evidence type="ECO:0000259" key="6">
    <source>
        <dbReference type="PROSITE" id="PS50928"/>
    </source>
</evidence>
<comment type="similarity">
    <text evidence="5">Belongs to the binding-protein-dependent transport system permease family.</text>
</comment>
<dbReference type="GO" id="GO:0005886">
    <property type="term" value="C:plasma membrane"/>
    <property type="evidence" value="ECO:0007669"/>
    <property type="project" value="UniProtKB-SubCell"/>
</dbReference>
<keyword evidence="4 5" id="KW-0472">Membrane</keyword>
<keyword evidence="2 5" id="KW-0812">Transmembrane</keyword>
<feature type="transmembrane region" description="Helical" evidence="5">
    <location>
        <begin position="249"/>
        <end position="275"/>
    </location>
</feature>
<dbReference type="Gene3D" id="1.10.3720.10">
    <property type="entry name" value="MetI-like"/>
    <property type="match status" value="1"/>
</dbReference>
<feature type="transmembrane region" description="Helical" evidence="5">
    <location>
        <begin position="150"/>
        <end position="171"/>
    </location>
</feature>
<comment type="subcellular location">
    <subcellularLocation>
        <location evidence="5">Cell membrane</location>
        <topology evidence="5">Multi-pass membrane protein</topology>
    </subcellularLocation>
    <subcellularLocation>
        <location evidence="1">Membrane</location>
        <topology evidence="1">Multi-pass membrane protein</topology>
    </subcellularLocation>
</comment>
<dbReference type="Proteomes" id="UP000224130">
    <property type="component" value="Unassembled WGS sequence"/>
</dbReference>
<keyword evidence="5" id="KW-0813">Transport</keyword>
<dbReference type="PANTHER" id="PTHR43376:SF1">
    <property type="entry name" value="OLIGOPEPTIDE TRANSPORT SYSTEM PERMEASE PROTEIN"/>
    <property type="match status" value="1"/>
</dbReference>